<evidence type="ECO:0000313" key="16">
    <source>
        <dbReference type="Proteomes" id="UP001432014"/>
    </source>
</evidence>
<feature type="compositionally biased region" description="Low complexity" evidence="13">
    <location>
        <begin position="334"/>
        <end position="354"/>
    </location>
</feature>
<feature type="transmembrane region" description="Helical" evidence="12">
    <location>
        <begin position="215"/>
        <end position="236"/>
    </location>
</feature>
<accession>A0ABZ1WCT5</accession>
<feature type="compositionally biased region" description="Pro residues" evidence="13">
    <location>
        <begin position="12"/>
        <end position="23"/>
    </location>
</feature>
<evidence type="ECO:0000313" key="15">
    <source>
        <dbReference type="EMBL" id="WUS58681.1"/>
    </source>
</evidence>
<protein>
    <recommendedName>
        <fullName evidence="11">Oligopeptide transport system permease protein OppC</fullName>
    </recommendedName>
</protein>
<dbReference type="PANTHER" id="PTHR43386">
    <property type="entry name" value="OLIGOPEPTIDE TRANSPORT SYSTEM PERMEASE PROTEIN APPC"/>
    <property type="match status" value="1"/>
</dbReference>
<keyword evidence="7" id="KW-0653">Protein transport</keyword>
<dbReference type="SUPFAM" id="SSF161098">
    <property type="entry name" value="MetI-like"/>
    <property type="match status" value="1"/>
</dbReference>
<evidence type="ECO:0000256" key="2">
    <source>
        <dbReference type="ARBA" id="ARBA00022448"/>
    </source>
</evidence>
<dbReference type="InterPro" id="IPR025966">
    <property type="entry name" value="OppC_N"/>
</dbReference>
<evidence type="ECO:0000256" key="9">
    <source>
        <dbReference type="ARBA" id="ARBA00023136"/>
    </source>
</evidence>
<evidence type="ECO:0000256" key="1">
    <source>
        <dbReference type="ARBA" id="ARBA00004429"/>
    </source>
</evidence>
<keyword evidence="5 12" id="KW-0812">Transmembrane</keyword>
<feature type="transmembrane region" description="Helical" evidence="12">
    <location>
        <begin position="105"/>
        <end position="129"/>
    </location>
</feature>
<dbReference type="PROSITE" id="PS50928">
    <property type="entry name" value="ABC_TM1"/>
    <property type="match status" value="1"/>
</dbReference>
<keyword evidence="8 12" id="KW-1133">Transmembrane helix</keyword>
<keyword evidence="9 12" id="KW-0472">Membrane</keyword>
<feature type="transmembrane region" description="Helical" evidence="12">
    <location>
        <begin position="136"/>
        <end position="156"/>
    </location>
</feature>
<dbReference type="InterPro" id="IPR000515">
    <property type="entry name" value="MetI-like"/>
</dbReference>
<dbReference type="Gene3D" id="1.10.3720.10">
    <property type="entry name" value="MetI-like"/>
    <property type="match status" value="1"/>
</dbReference>
<keyword evidence="4" id="KW-0997">Cell inner membrane</keyword>
<feature type="region of interest" description="Disordered" evidence="13">
    <location>
        <begin position="298"/>
        <end position="354"/>
    </location>
</feature>
<proteinExistence type="inferred from homology"/>
<organism evidence="15 16">
    <name type="scientific">Kitasatospora herbaricolor</name>
    <dbReference type="NCBI Taxonomy" id="68217"/>
    <lineage>
        <taxon>Bacteria</taxon>
        <taxon>Bacillati</taxon>
        <taxon>Actinomycetota</taxon>
        <taxon>Actinomycetes</taxon>
        <taxon>Kitasatosporales</taxon>
        <taxon>Streptomycetaceae</taxon>
        <taxon>Kitasatospora</taxon>
    </lineage>
</organism>
<dbReference type="Pfam" id="PF00528">
    <property type="entry name" value="BPD_transp_1"/>
    <property type="match status" value="1"/>
</dbReference>
<name>A0ABZ1WCT5_9ACTN</name>
<dbReference type="Pfam" id="PF12911">
    <property type="entry name" value="OppC_N"/>
    <property type="match status" value="1"/>
</dbReference>
<evidence type="ECO:0000256" key="3">
    <source>
        <dbReference type="ARBA" id="ARBA00022475"/>
    </source>
</evidence>
<feature type="transmembrane region" description="Helical" evidence="12">
    <location>
        <begin position="36"/>
        <end position="56"/>
    </location>
</feature>
<feature type="domain" description="ABC transmembrane type-1" evidence="14">
    <location>
        <begin position="105"/>
        <end position="291"/>
    </location>
</feature>
<evidence type="ECO:0000256" key="5">
    <source>
        <dbReference type="ARBA" id="ARBA00022692"/>
    </source>
</evidence>
<dbReference type="EMBL" id="CP108482">
    <property type="protein sequence ID" value="WUS58681.1"/>
    <property type="molecule type" value="Genomic_DNA"/>
</dbReference>
<dbReference type="Proteomes" id="UP001432014">
    <property type="component" value="Chromosome"/>
</dbReference>
<dbReference type="RefSeq" id="WP_329495121.1">
    <property type="nucleotide sequence ID" value="NZ_CP108460.1"/>
</dbReference>
<evidence type="ECO:0000256" key="7">
    <source>
        <dbReference type="ARBA" id="ARBA00022927"/>
    </source>
</evidence>
<dbReference type="CDD" id="cd06261">
    <property type="entry name" value="TM_PBP2"/>
    <property type="match status" value="1"/>
</dbReference>
<keyword evidence="6" id="KW-0571">Peptide transport</keyword>
<evidence type="ECO:0000256" key="10">
    <source>
        <dbReference type="ARBA" id="ARBA00024202"/>
    </source>
</evidence>
<feature type="region of interest" description="Disordered" evidence="13">
    <location>
        <begin position="1"/>
        <end position="23"/>
    </location>
</feature>
<comment type="subcellular location">
    <subcellularLocation>
        <location evidence="1">Cell inner membrane</location>
        <topology evidence="1">Multi-pass membrane protein</topology>
    </subcellularLocation>
    <subcellularLocation>
        <location evidence="12">Cell membrane</location>
        <topology evidence="12">Multi-pass membrane protein</topology>
    </subcellularLocation>
</comment>
<gene>
    <name evidence="15" type="ORF">OG469_26130</name>
</gene>
<feature type="transmembrane region" description="Helical" evidence="12">
    <location>
        <begin position="271"/>
        <end position="290"/>
    </location>
</feature>
<keyword evidence="16" id="KW-1185">Reference proteome</keyword>
<evidence type="ECO:0000259" key="14">
    <source>
        <dbReference type="PROSITE" id="PS50928"/>
    </source>
</evidence>
<keyword evidence="3" id="KW-1003">Cell membrane</keyword>
<evidence type="ECO:0000256" key="4">
    <source>
        <dbReference type="ARBA" id="ARBA00022519"/>
    </source>
</evidence>
<feature type="transmembrane region" description="Helical" evidence="12">
    <location>
        <begin position="162"/>
        <end position="184"/>
    </location>
</feature>
<evidence type="ECO:0000256" key="8">
    <source>
        <dbReference type="ARBA" id="ARBA00022989"/>
    </source>
</evidence>
<sequence>MTDVPQSVTAPAPAPAVPRRPPGPAGRGRLVLGRLLGARWAVAGAVTVLLLFALAFGGQYLTPWDYAAPDYTALRQPPSAAHWFGTNGIGQDVFAQTARGLQKSLVIGLLVALFSTALASLVGACAGYFGGWTDRLLMFLVDLMLVLPSFLVITIVSPQLKGSGWIGFVALLALFNWMIAARVVRSMTISLKSREFVRAAQFMGVRPLRIILRHILPNTASFLITDATIAVGGAVMSETALSYFGFGVRAPDVSLGTLLAAGTSEAPVFPWLFYFAAGLLVLFVLAVNLIGDGLRDALDPTSEAARPARRPRRGRPAGRSPGPAGGPKPDRSAPEASEPGPASPTTPRSNRSSS</sequence>
<dbReference type="InterPro" id="IPR050366">
    <property type="entry name" value="BP-dependent_transpt_permease"/>
</dbReference>
<evidence type="ECO:0000256" key="12">
    <source>
        <dbReference type="RuleBase" id="RU363032"/>
    </source>
</evidence>
<dbReference type="InterPro" id="IPR035906">
    <property type="entry name" value="MetI-like_sf"/>
</dbReference>
<evidence type="ECO:0000256" key="11">
    <source>
        <dbReference type="ARBA" id="ARBA00072251"/>
    </source>
</evidence>
<evidence type="ECO:0000256" key="13">
    <source>
        <dbReference type="SAM" id="MobiDB-lite"/>
    </source>
</evidence>
<keyword evidence="2 12" id="KW-0813">Transport</keyword>
<feature type="compositionally biased region" description="Basic residues" evidence="13">
    <location>
        <begin position="307"/>
        <end position="316"/>
    </location>
</feature>
<evidence type="ECO:0000256" key="6">
    <source>
        <dbReference type="ARBA" id="ARBA00022856"/>
    </source>
</evidence>
<dbReference type="PANTHER" id="PTHR43386:SF2">
    <property type="entry name" value="OLIGOPEPTIDE TRANSPORT SYSTEM PERMEASE PROTEIN OPPC"/>
    <property type="match status" value="1"/>
</dbReference>
<reference evidence="15 16" key="1">
    <citation type="submission" date="2022-10" db="EMBL/GenBank/DDBJ databases">
        <title>The complete genomes of actinobacterial strains from the NBC collection.</title>
        <authorList>
            <person name="Joergensen T.S."/>
            <person name="Alvarez Arevalo M."/>
            <person name="Sterndorff E.B."/>
            <person name="Faurdal D."/>
            <person name="Vuksanovic O."/>
            <person name="Mourched A.-S."/>
            <person name="Charusanti P."/>
            <person name="Shaw S."/>
            <person name="Blin K."/>
            <person name="Weber T."/>
        </authorList>
    </citation>
    <scope>NUCLEOTIDE SEQUENCE [LARGE SCALE GENOMIC DNA]</scope>
    <source>
        <strain evidence="15 16">NBC_01247</strain>
    </source>
</reference>
<comment type="similarity">
    <text evidence="10">Belongs to the binding-protein-dependent transport system permease family. OppBC subfamily.</text>
</comment>